<organism evidence="1 2">
    <name type="scientific">Ruegeria spongiae</name>
    <dbReference type="NCBI Taxonomy" id="2942209"/>
    <lineage>
        <taxon>Bacteria</taxon>
        <taxon>Pseudomonadati</taxon>
        <taxon>Pseudomonadota</taxon>
        <taxon>Alphaproteobacteria</taxon>
        <taxon>Rhodobacterales</taxon>
        <taxon>Roseobacteraceae</taxon>
        <taxon>Ruegeria</taxon>
    </lineage>
</organism>
<dbReference type="Proteomes" id="UP001203880">
    <property type="component" value="Unassembled WGS sequence"/>
</dbReference>
<sequence>MLIWVLLIAVVVVLGYVRLAPSEVTEWHVAPVGDSDVNGKGSVLRVLRTGPDALKQFDAVARAGAGTKVLAGSLDEGMITYITRTKVFGFPDYTTAQQQGEILRIHARLRFGRSDFGVNRKRVEAWIAQMPSGG</sequence>
<evidence type="ECO:0000313" key="1">
    <source>
        <dbReference type="EMBL" id="MCL6282982.1"/>
    </source>
</evidence>
<protein>
    <submittedName>
        <fullName evidence="1">DUF1499 domain-containing protein</fullName>
    </submittedName>
</protein>
<accession>A0ABT0PZJ5</accession>
<reference evidence="1" key="1">
    <citation type="submission" date="2022-05" db="EMBL/GenBank/DDBJ databases">
        <authorList>
            <person name="Park J.-S."/>
        </authorList>
    </citation>
    <scope>NUCLEOTIDE SEQUENCE</scope>
    <source>
        <strain evidence="1">2012CJ41-6</strain>
    </source>
</reference>
<dbReference type="RefSeq" id="WP_249707539.1">
    <property type="nucleotide sequence ID" value="NZ_JAMFMB010000005.1"/>
</dbReference>
<dbReference type="EMBL" id="JAMFMB010000005">
    <property type="protein sequence ID" value="MCL6282982.1"/>
    <property type="molecule type" value="Genomic_DNA"/>
</dbReference>
<gene>
    <name evidence="1" type="ORF">M3P21_05490</name>
</gene>
<dbReference type="InterPro" id="IPR010865">
    <property type="entry name" value="DUF1499"/>
</dbReference>
<evidence type="ECO:0000313" key="2">
    <source>
        <dbReference type="Proteomes" id="UP001203880"/>
    </source>
</evidence>
<dbReference type="Pfam" id="PF07386">
    <property type="entry name" value="DUF1499"/>
    <property type="match status" value="1"/>
</dbReference>
<name>A0ABT0PZJ5_9RHOB</name>
<comment type="caution">
    <text evidence="1">The sequence shown here is derived from an EMBL/GenBank/DDBJ whole genome shotgun (WGS) entry which is preliminary data.</text>
</comment>
<proteinExistence type="predicted"/>
<keyword evidence="2" id="KW-1185">Reference proteome</keyword>